<feature type="transmembrane region" description="Helical" evidence="1">
    <location>
        <begin position="81"/>
        <end position="98"/>
    </location>
</feature>
<feature type="transmembrane region" description="Helical" evidence="1">
    <location>
        <begin position="144"/>
        <end position="167"/>
    </location>
</feature>
<protein>
    <submittedName>
        <fullName evidence="2">DUF368 domain-containing protein</fullName>
    </submittedName>
</protein>
<feature type="transmembrane region" description="Helical" evidence="1">
    <location>
        <begin position="53"/>
        <end position="75"/>
    </location>
</feature>
<accession>A0AAW4X181</accession>
<evidence type="ECO:0000313" key="2">
    <source>
        <dbReference type="EMBL" id="MCC3145564.1"/>
    </source>
</evidence>
<feature type="transmembrane region" description="Helical" evidence="1">
    <location>
        <begin position="210"/>
        <end position="229"/>
    </location>
</feature>
<feature type="transmembrane region" description="Helical" evidence="1">
    <location>
        <begin position="179"/>
        <end position="204"/>
    </location>
</feature>
<organism evidence="2 3">
    <name type="scientific">Halanaerobium polyolivorans</name>
    <dbReference type="NCBI Taxonomy" id="2886943"/>
    <lineage>
        <taxon>Bacteria</taxon>
        <taxon>Bacillati</taxon>
        <taxon>Bacillota</taxon>
        <taxon>Clostridia</taxon>
        <taxon>Halanaerobiales</taxon>
        <taxon>Halanaerobiaceae</taxon>
        <taxon>Halanaerobium</taxon>
    </lineage>
</organism>
<feature type="transmembrane region" description="Helical" evidence="1">
    <location>
        <begin position="15"/>
        <end position="41"/>
    </location>
</feature>
<sequence length="256" mass="27703">MPDKIRYIPLFFKSIPIGIANTLPGVSGGTIAVVLSIYETLIKAIKNISLKKLSVIGLGALLGVYLGAAVISDFYSTSPLLLNYFLFGLVLTSAHSTYQKIGRINFMKILFLIISFGLALLISLGIGVNISAGSGLMRYFWGGFIGSIAMIIPGISGSTLLVLMGLYHPILAAVNNFQILYLSIFALGIVFGLLIFAWLFSFLLKKYQQQIMTVLTGLILGSSAAVFPARLQLEGLYFFLAGAVIILILEFIGKKF</sequence>
<keyword evidence="1" id="KW-1133">Transmembrane helix</keyword>
<gene>
    <name evidence="2" type="ORF">LJ207_09535</name>
</gene>
<reference evidence="2 3" key="1">
    <citation type="submission" date="2021-10" db="EMBL/GenBank/DDBJ databases">
        <authorList>
            <person name="Grouzdev D.S."/>
            <person name="Pantiukh K.S."/>
            <person name="Krutkina M.S."/>
        </authorList>
    </citation>
    <scope>NUCLEOTIDE SEQUENCE [LARGE SCALE GENOMIC DNA]</scope>
    <source>
        <strain evidence="2 3">Z-7514</strain>
    </source>
</reference>
<evidence type="ECO:0000256" key="1">
    <source>
        <dbReference type="SAM" id="Phobius"/>
    </source>
</evidence>
<dbReference type="AlphaFoldDB" id="A0AAW4X181"/>
<keyword evidence="3" id="KW-1185">Reference proteome</keyword>
<proteinExistence type="predicted"/>
<evidence type="ECO:0000313" key="3">
    <source>
        <dbReference type="Proteomes" id="UP001199296"/>
    </source>
</evidence>
<dbReference type="Pfam" id="PF04018">
    <property type="entry name" value="VCA0040-like"/>
    <property type="match status" value="1"/>
</dbReference>
<keyword evidence="1" id="KW-0472">Membrane</keyword>
<dbReference type="EMBL" id="JAJFAT010000013">
    <property type="protein sequence ID" value="MCC3145564.1"/>
    <property type="molecule type" value="Genomic_DNA"/>
</dbReference>
<feature type="transmembrane region" description="Helical" evidence="1">
    <location>
        <begin position="236"/>
        <end position="253"/>
    </location>
</feature>
<keyword evidence="1" id="KW-0812">Transmembrane</keyword>
<name>A0AAW4X181_9FIRM</name>
<dbReference type="PANTHER" id="PTHR37308:SF1">
    <property type="entry name" value="POLYPRENYL-PHOSPHATE TRANSPORTER"/>
    <property type="match status" value="1"/>
</dbReference>
<feature type="transmembrane region" description="Helical" evidence="1">
    <location>
        <begin position="110"/>
        <end position="132"/>
    </location>
</feature>
<dbReference type="InterPro" id="IPR007163">
    <property type="entry name" value="VCA0040-like"/>
</dbReference>
<dbReference type="RefSeq" id="WP_229346266.1">
    <property type="nucleotide sequence ID" value="NZ_JAJFAT010000013.1"/>
</dbReference>
<dbReference type="Proteomes" id="UP001199296">
    <property type="component" value="Unassembled WGS sequence"/>
</dbReference>
<dbReference type="PANTHER" id="PTHR37308">
    <property type="entry name" value="INTEGRAL MEMBRANE PROTEIN"/>
    <property type="match status" value="1"/>
</dbReference>
<comment type="caution">
    <text evidence="2">The sequence shown here is derived from an EMBL/GenBank/DDBJ whole genome shotgun (WGS) entry which is preliminary data.</text>
</comment>